<accession>B1XVW6</accession>
<protein>
    <submittedName>
        <fullName evidence="2">Beta-lactamase domain protein</fullName>
    </submittedName>
</protein>
<dbReference type="STRING" id="452638.Pnec_1389"/>
<dbReference type="KEGG" id="pne:Pnec_1389"/>
<sequence length="63" mass="6634">MKHVSSKRGLGALLAILFMASPSLSSAQNSSSTGAQAKSEVLWFGQAGFRIKSPQGKMILIDP</sequence>
<feature type="signal peptide" evidence="1">
    <location>
        <begin position="1"/>
        <end position="27"/>
    </location>
</feature>
<gene>
    <name evidence="2" type="ordered locus">Pnec_1389</name>
</gene>
<dbReference type="HOGENOM" id="CLU_2882056_0_0_4"/>
<feature type="chain" id="PRO_5002770930" evidence="1">
    <location>
        <begin position="28"/>
        <end position="63"/>
    </location>
</feature>
<name>B1XVW6_POLNS</name>
<proteinExistence type="predicted"/>
<reference evidence="2" key="1">
    <citation type="submission" date="2008-03" db="EMBL/GenBank/DDBJ databases">
        <title>Complete sequence of Polynucleobacter necessarius STIR1.</title>
        <authorList>
            <consortium name="US DOE Joint Genome Institute"/>
            <person name="Copeland A."/>
            <person name="Lucas S."/>
            <person name="Lapidus A."/>
            <person name="Barry K."/>
            <person name="Detter J.C."/>
            <person name="Glavina del Rio T."/>
            <person name="Hammon N."/>
            <person name="Israni S."/>
            <person name="Dalin E."/>
            <person name="Tice H."/>
            <person name="Pitluck S."/>
            <person name="Chain P."/>
            <person name="Malfatti S."/>
            <person name="Shin M."/>
            <person name="Vergez L."/>
            <person name="Schmutz J."/>
            <person name="Larimer F."/>
            <person name="Land M."/>
            <person name="Hauser L."/>
            <person name="Kyrpides N."/>
            <person name="Kim E."/>
            <person name="Hahn M."/>
            <person name="Richardson P."/>
        </authorList>
    </citation>
    <scope>NUCLEOTIDE SEQUENCE [LARGE SCALE GENOMIC DNA]</scope>
    <source>
        <strain evidence="2">STIR1</strain>
    </source>
</reference>
<keyword evidence="1" id="KW-0732">Signal</keyword>
<dbReference type="eggNOG" id="COG2220">
    <property type="taxonomic scope" value="Bacteria"/>
</dbReference>
<dbReference type="AlphaFoldDB" id="B1XVW6"/>
<dbReference type="EMBL" id="CP001010">
    <property type="protein sequence ID" value="ACB44493.1"/>
    <property type="molecule type" value="Genomic_DNA"/>
</dbReference>
<organism evidence="2">
    <name type="scientific">Polynucleobacter necessarius subsp. necessarius (strain STIR1)</name>
    <dbReference type="NCBI Taxonomy" id="452638"/>
    <lineage>
        <taxon>Bacteria</taxon>
        <taxon>Pseudomonadati</taxon>
        <taxon>Pseudomonadota</taxon>
        <taxon>Betaproteobacteria</taxon>
        <taxon>Burkholderiales</taxon>
        <taxon>Burkholderiaceae</taxon>
        <taxon>Polynucleobacter</taxon>
    </lineage>
</organism>
<evidence type="ECO:0000313" key="2">
    <source>
        <dbReference type="EMBL" id="ACB44493.1"/>
    </source>
</evidence>
<evidence type="ECO:0000256" key="1">
    <source>
        <dbReference type="SAM" id="SignalP"/>
    </source>
</evidence>